<dbReference type="RefSeq" id="WP_058739221.1">
    <property type="nucleotide sequence ID" value="NZ_CP011266.1"/>
</dbReference>
<dbReference type="GeneID" id="26736121"/>
<name>A0A0U3EBG5_9EURY</name>
<dbReference type="OrthoDB" id="77898at2157"/>
<evidence type="ECO:0000313" key="1">
    <source>
        <dbReference type="EMBL" id="ALT68945.1"/>
    </source>
</evidence>
<dbReference type="Proteomes" id="UP000067738">
    <property type="component" value="Chromosome"/>
</dbReference>
<dbReference type="PATRIC" id="fig|230361.4.peg.1199"/>
<sequence>MEFVLNGIRYQISDMEVFVAYLIVDRYFKDSDYDIHFDFLDGYKGDLTFEDLNEGAELISNLNVNFLNPNFIIENHANGNFRISYQSISFSNIYVGEAIGVLIALNSLIEYRPAITLDEIKIEVDRFIETQRKKFISQ</sequence>
<gene>
    <name evidence="1" type="ORF">sm9_1161</name>
</gene>
<organism evidence="1 2">
    <name type="scientific">Methanobrevibacter millerae</name>
    <dbReference type="NCBI Taxonomy" id="230361"/>
    <lineage>
        <taxon>Archaea</taxon>
        <taxon>Methanobacteriati</taxon>
        <taxon>Methanobacteriota</taxon>
        <taxon>Methanomada group</taxon>
        <taxon>Methanobacteria</taxon>
        <taxon>Methanobacteriales</taxon>
        <taxon>Methanobacteriaceae</taxon>
        <taxon>Methanobrevibacter</taxon>
    </lineage>
</organism>
<dbReference type="EMBL" id="CP011266">
    <property type="protein sequence ID" value="ALT68945.1"/>
    <property type="molecule type" value="Genomic_DNA"/>
</dbReference>
<protein>
    <submittedName>
        <fullName evidence="1">Uncharacterized protein</fullName>
    </submittedName>
</protein>
<evidence type="ECO:0000313" key="2">
    <source>
        <dbReference type="Proteomes" id="UP000067738"/>
    </source>
</evidence>
<accession>A0A0U3EBG5</accession>
<dbReference type="KEGG" id="mmil:sm9_1161"/>
<dbReference type="AlphaFoldDB" id="A0A0U3EBG5"/>
<proteinExistence type="predicted"/>
<reference evidence="1 2" key="1">
    <citation type="submission" date="2015-04" db="EMBL/GenBank/DDBJ databases">
        <title>The complete genome sequence of the rumen methanogen Methanobrevibacter millerae SM9.</title>
        <authorList>
            <person name="Leahy S.C."/>
            <person name="Kelly W.J."/>
            <person name="Pacheco D.M."/>
            <person name="Li D."/>
            <person name="Altermann E."/>
            <person name="Attwood G.T."/>
        </authorList>
    </citation>
    <scope>NUCLEOTIDE SEQUENCE [LARGE SCALE GENOMIC DNA]</scope>
    <source>
        <strain evidence="1 2">SM9</strain>
    </source>
</reference>
<keyword evidence="2" id="KW-1185">Reference proteome</keyword>